<gene>
    <name evidence="2" type="ORF">HRJ53_04405</name>
</gene>
<organism evidence="2 3">
    <name type="scientific">Candidatus Acidiferrum panamense</name>
    <dbReference type="NCBI Taxonomy" id="2741543"/>
    <lineage>
        <taxon>Bacteria</taxon>
        <taxon>Pseudomonadati</taxon>
        <taxon>Acidobacteriota</taxon>
        <taxon>Terriglobia</taxon>
        <taxon>Candidatus Acidiferrales</taxon>
        <taxon>Candidatus Acidiferrum</taxon>
    </lineage>
</organism>
<dbReference type="Pfam" id="PF12704">
    <property type="entry name" value="MacB_PCD"/>
    <property type="match status" value="1"/>
</dbReference>
<dbReference type="InterPro" id="IPR025857">
    <property type="entry name" value="MacB_PCD"/>
</dbReference>
<reference evidence="2" key="1">
    <citation type="submission" date="2020-06" db="EMBL/GenBank/DDBJ databases">
        <title>Legume-microbial interactions unlock mineral nutrients during tropical forest succession.</title>
        <authorList>
            <person name="Epihov D.Z."/>
        </authorList>
    </citation>
    <scope>NUCLEOTIDE SEQUENCE [LARGE SCALE GENOMIC DNA]</scope>
    <source>
        <strain evidence="2">Pan2503</strain>
    </source>
</reference>
<name>A0A7V8NMX8_9BACT</name>
<dbReference type="Proteomes" id="UP000567293">
    <property type="component" value="Unassembled WGS sequence"/>
</dbReference>
<keyword evidence="3" id="KW-1185">Reference proteome</keyword>
<feature type="domain" description="MacB-like periplasmic core" evidence="1">
    <location>
        <begin position="78"/>
        <end position="296"/>
    </location>
</feature>
<dbReference type="InterPro" id="IPR047928">
    <property type="entry name" value="Perm_prefix_1"/>
</dbReference>
<feature type="non-terminal residue" evidence="2">
    <location>
        <position position="309"/>
    </location>
</feature>
<sequence length="309" mass="33781">MEREMETELRFHIEAFAEDLARSGVRREEALRQARIEFGGFESAKEECREARGLSFIDSLLQDLRFGLRMLGKTPGFTGVATLTLALGIGANTAVFSVVNSVLLKPLNYPKAEELVALHQVAPGAAGLADFENGLLLSPSMYFTYAEQNHAFQSLGVWVMGTANVTGLAEPEQVRAVEISDGVLQALGVPPEIGRWLSPADQISGGPERVMLSYGYWQRRFGGDRSAVGRNLTADSRPREIVGVMPEGFRLVDAEFDVVMPLAFERGKLILAGFGYQGIARLKPSVTLAEADADLARMLPIWMDSWSNG</sequence>
<accession>A0A7V8NMX8</accession>
<evidence type="ECO:0000259" key="1">
    <source>
        <dbReference type="Pfam" id="PF12704"/>
    </source>
</evidence>
<dbReference type="AlphaFoldDB" id="A0A7V8NMX8"/>
<proteinExistence type="predicted"/>
<dbReference type="NCBIfam" id="NF038403">
    <property type="entry name" value="perm_prefix_1"/>
    <property type="match status" value="1"/>
</dbReference>
<evidence type="ECO:0000313" key="2">
    <source>
        <dbReference type="EMBL" id="MBA0084216.1"/>
    </source>
</evidence>
<evidence type="ECO:0000313" key="3">
    <source>
        <dbReference type="Proteomes" id="UP000567293"/>
    </source>
</evidence>
<comment type="caution">
    <text evidence="2">The sequence shown here is derived from an EMBL/GenBank/DDBJ whole genome shotgun (WGS) entry which is preliminary data.</text>
</comment>
<protein>
    <submittedName>
        <fullName evidence="2">ABC transporter permease</fullName>
    </submittedName>
</protein>
<dbReference type="EMBL" id="JACDQQ010000426">
    <property type="protein sequence ID" value="MBA0084216.1"/>
    <property type="molecule type" value="Genomic_DNA"/>
</dbReference>